<accession>A0A5D4S2K9</accession>
<reference evidence="1 2" key="1">
    <citation type="submission" date="2019-08" db="EMBL/GenBank/DDBJ databases">
        <title>Bacillus genomes from the desert of Cuatro Cienegas, Coahuila.</title>
        <authorList>
            <person name="Olmedo-Alvarez G."/>
        </authorList>
    </citation>
    <scope>NUCLEOTIDE SEQUENCE [LARGE SCALE GENOMIC DNA]</scope>
    <source>
        <strain evidence="1 2">CH108_3D</strain>
    </source>
</reference>
<dbReference type="EMBL" id="VTEQ01000001">
    <property type="protein sequence ID" value="TYS56344.1"/>
    <property type="molecule type" value="Genomic_DNA"/>
</dbReference>
<dbReference type="SUPFAM" id="SSF52540">
    <property type="entry name" value="P-loop containing nucleoside triphosphate hydrolases"/>
    <property type="match status" value="1"/>
</dbReference>
<evidence type="ECO:0000313" key="2">
    <source>
        <dbReference type="Proteomes" id="UP000322997"/>
    </source>
</evidence>
<organism evidence="1 2">
    <name type="scientific">Rossellomorea marisflavi</name>
    <dbReference type="NCBI Taxonomy" id="189381"/>
    <lineage>
        <taxon>Bacteria</taxon>
        <taxon>Bacillati</taxon>
        <taxon>Bacillota</taxon>
        <taxon>Bacilli</taxon>
        <taxon>Bacillales</taxon>
        <taxon>Bacillaceae</taxon>
        <taxon>Rossellomorea</taxon>
    </lineage>
</organism>
<gene>
    <name evidence="1" type="ORF">FZC83_01875</name>
</gene>
<evidence type="ECO:0000313" key="1">
    <source>
        <dbReference type="EMBL" id="TYS56344.1"/>
    </source>
</evidence>
<dbReference type="Pfam" id="PF13238">
    <property type="entry name" value="AAA_18"/>
    <property type="match status" value="1"/>
</dbReference>
<dbReference type="PANTHER" id="PTHR41930">
    <property type="entry name" value="UPF0200 PROTEIN MJ1399"/>
    <property type="match status" value="1"/>
</dbReference>
<dbReference type="AlphaFoldDB" id="A0A5D4S2K9"/>
<proteinExistence type="predicted"/>
<dbReference type="Proteomes" id="UP000322997">
    <property type="component" value="Unassembled WGS sequence"/>
</dbReference>
<dbReference type="Gene3D" id="3.40.50.300">
    <property type="entry name" value="P-loop containing nucleotide triphosphate hydrolases"/>
    <property type="match status" value="1"/>
</dbReference>
<comment type="caution">
    <text evidence="1">The sequence shown here is derived from an EMBL/GenBank/DDBJ whole genome shotgun (WGS) entry which is preliminary data.</text>
</comment>
<sequence length="171" mass="20180">MKIALAGKMRSGKDTIAEFAVNTYGFKHFAFGDELKRHYHELFGEKESKPRSGYQWFGQVARSHDPDIWVDKCFQTLNGYEDNNIIITDLRQPNEYKKCKEEGFYIIKVHCDDDLRLQRILSKNDSFNPDDLNHETEQHIDSYKCEYVITNNGTLEELEQQFIDIFNEINK</sequence>
<dbReference type="PANTHER" id="PTHR41930:SF1">
    <property type="entry name" value="DEPHOSPHO-COA KINASE"/>
    <property type="match status" value="1"/>
</dbReference>
<name>A0A5D4S2K9_9BACI</name>
<dbReference type="InterPro" id="IPR027417">
    <property type="entry name" value="P-loop_NTPase"/>
</dbReference>
<protein>
    <submittedName>
        <fullName evidence="1">AAA family ATPase</fullName>
    </submittedName>
</protein>
<dbReference type="RefSeq" id="WP_148984378.1">
    <property type="nucleotide sequence ID" value="NZ_JBNILK010000001.1"/>
</dbReference>